<dbReference type="AlphaFoldDB" id="A0A3F2RHN5"/>
<evidence type="ECO:0000313" key="7">
    <source>
        <dbReference type="EMBL" id="RLN55745.1"/>
    </source>
</evidence>
<evidence type="ECO:0000313" key="9">
    <source>
        <dbReference type="Proteomes" id="UP000277300"/>
    </source>
</evidence>
<keyword evidence="2" id="KW-0186">Copper</keyword>
<dbReference type="InterPro" id="IPR050316">
    <property type="entry name" value="Tyrosinase/Hemocyanin"/>
</dbReference>
<feature type="region of interest" description="Disordered" evidence="3">
    <location>
        <begin position="355"/>
        <end position="420"/>
    </location>
</feature>
<gene>
    <name evidence="8" type="ORF">BBJ29_006739</name>
    <name evidence="7" type="ORF">BBP00_00008362</name>
</gene>
<feature type="signal peptide" evidence="4">
    <location>
        <begin position="1"/>
        <end position="26"/>
    </location>
</feature>
<dbReference type="PANTHER" id="PTHR11474:SF126">
    <property type="entry name" value="TYROSINASE-LIKE PROTEIN TYR-1-RELATED"/>
    <property type="match status" value="1"/>
</dbReference>
<protein>
    <recommendedName>
        <fullName evidence="5 6">Tyrosinase copper-binding domain-containing protein</fullName>
    </recommendedName>
</protein>
<dbReference type="PANTHER" id="PTHR11474">
    <property type="entry name" value="TYROSINASE FAMILY MEMBER"/>
    <property type="match status" value="1"/>
</dbReference>
<organism evidence="7 9">
    <name type="scientific">Phytophthora kernoviae</name>
    <dbReference type="NCBI Taxonomy" id="325452"/>
    <lineage>
        <taxon>Eukaryota</taxon>
        <taxon>Sar</taxon>
        <taxon>Stramenopiles</taxon>
        <taxon>Oomycota</taxon>
        <taxon>Peronosporomycetes</taxon>
        <taxon>Peronosporales</taxon>
        <taxon>Peronosporaceae</taxon>
        <taxon>Phytophthora</taxon>
    </lineage>
</organism>
<feature type="domain" description="Tyrosinase copper-binding" evidence="5">
    <location>
        <begin position="90"/>
        <end position="107"/>
    </location>
</feature>
<dbReference type="PROSITE" id="PS00498">
    <property type="entry name" value="TYROSINASE_2"/>
    <property type="match status" value="1"/>
</dbReference>
<feature type="domain" description="Tyrosinase copper-binding" evidence="6">
    <location>
        <begin position="230"/>
        <end position="241"/>
    </location>
</feature>
<keyword evidence="1" id="KW-0479">Metal-binding</keyword>
<dbReference type="EMBL" id="MBAD02001101">
    <property type="protein sequence ID" value="RLN58549.1"/>
    <property type="molecule type" value="Genomic_DNA"/>
</dbReference>
<dbReference type="Pfam" id="PF00264">
    <property type="entry name" value="Tyrosinase"/>
    <property type="match status" value="1"/>
</dbReference>
<evidence type="ECO:0000256" key="2">
    <source>
        <dbReference type="ARBA" id="ARBA00023008"/>
    </source>
</evidence>
<evidence type="ECO:0000313" key="10">
    <source>
        <dbReference type="Proteomes" id="UP000284657"/>
    </source>
</evidence>
<dbReference type="PROSITE" id="PS00497">
    <property type="entry name" value="TYROSINASE_1"/>
    <property type="match status" value="1"/>
</dbReference>
<dbReference type="Proteomes" id="UP000284657">
    <property type="component" value="Unassembled WGS sequence"/>
</dbReference>
<dbReference type="InterPro" id="IPR002227">
    <property type="entry name" value="Tyrosinase_Cu-bd"/>
</dbReference>
<dbReference type="Gene3D" id="1.10.1280.10">
    <property type="entry name" value="Di-copper center containing domain from catechol oxidase"/>
    <property type="match status" value="2"/>
</dbReference>
<evidence type="ECO:0000256" key="4">
    <source>
        <dbReference type="SAM" id="SignalP"/>
    </source>
</evidence>
<dbReference type="EMBL" id="MBDO02000414">
    <property type="protein sequence ID" value="RLN55745.1"/>
    <property type="molecule type" value="Genomic_DNA"/>
</dbReference>
<feature type="compositionally biased region" description="Low complexity" evidence="3">
    <location>
        <begin position="361"/>
        <end position="391"/>
    </location>
</feature>
<feature type="chain" id="PRO_5036082196" description="Tyrosinase copper-binding domain-containing protein" evidence="4">
    <location>
        <begin position="27"/>
        <end position="641"/>
    </location>
</feature>
<dbReference type="OrthoDB" id="156308at2759"/>
<dbReference type="InterPro" id="IPR008922">
    <property type="entry name" value="Di-copper_centre_dom_sf"/>
</dbReference>
<dbReference type="PRINTS" id="PR00092">
    <property type="entry name" value="TYROSINASE"/>
</dbReference>
<dbReference type="GO" id="GO:0016491">
    <property type="term" value="F:oxidoreductase activity"/>
    <property type="evidence" value="ECO:0007669"/>
    <property type="project" value="InterPro"/>
</dbReference>
<feature type="compositionally biased region" description="Low complexity" evidence="3">
    <location>
        <begin position="593"/>
        <end position="610"/>
    </location>
</feature>
<evidence type="ECO:0000259" key="5">
    <source>
        <dbReference type="PROSITE" id="PS00497"/>
    </source>
</evidence>
<name>A0A3F2RHN5_9STRA</name>
<sequence length="641" mass="69744">MRISAIIRALILTATLCATSLSSTAAKQAETPFRGSVGSEACPRVRKSWSSLSTSEKSLYLDAMDTAMKNGVLKEFSAIHVETTGETQAHHSCGFFSWHRRLLLALESYLRDQNPRFACVMVPYFDVQTAYVRQAAGECSDLFECSGILQDIGGNKMESQEATLTMNGQKVRSDMTTKPVPSGAGFASFMNIVHNSNDYATFLESIQYGVHNEIHNAVGGIMSTFASPRDPFFYSWHAAIDMYLYTYHMCNFDAPLSEAELLSAPKAFAKASDSCAGVIGIGPDAKIVQNVMVDGKLVDVAEHPTLGRYFKYAGDEMWNYGDVTQLQDYSYSYYLPEIITQQLLSNTQICAGFNAKRPDPDTTTSPTLAPATATSPASSPSSTISPLTDSSGSGSFRGSYADDSSYDSGGVESPEDVGYGYNFTEPGHTGIYVVDNSSSGSMYNDTPTDANSGDYWEWTQTTYDGLYERLDGKVDLVLQQMHYAECEAFNKAHGVEDFSADFVQNFHLASNRPICGKKVDAIESGDVVVACTSDNFKPEDVEFADENVIEEIKRNYVPTIISGQYLDSEYLANAQKKATETPVGGASSQSDDYATVAPYDTPTPAPTTVDDAYDSPTPAPTSLDEGYDTPTPATTNKHKLC</sequence>
<feature type="compositionally biased region" description="Low complexity" evidence="3">
    <location>
        <begin position="398"/>
        <end position="410"/>
    </location>
</feature>
<evidence type="ECO:0000259" key="6">
    <source>
        <dbReference type="PROSITE" id="PS00498"/>
    </source>
</evidence>
<accession>A0A3F2RHN5</accession>
<dbReference type="GO" id="GO:0046872">
    <property type="term" value="F:metal ion binding"/>
    <property type="evidence" value="ECO:0007669"/>
    <property type="project" value="UniProtKB-KW"/>
</dbReference>
<dbReference type="SUPFAM" id="SSF48056">
    <property type="entry name" value="Di-copper centre-containing domain"/>
    <property type="match status" value="1"/>
</dbReference>
<proteinExistence type="predicted"/>
<comment type="caution">
    <text evidence="7">The sequence shown here is derived from an EMBL/GenBank/DDBJ whole genome shotgun (WGS) entry which is preliminary data.</text>
</comment>
<evidence type="ECO:0000256" key="3">
    <source>
        <dbReference type="SAM" id="MobiDB-lite"/>
    </source>
</evidence>
<dbReference type="Proteomes" id="UP000277300">
    <property type="component" value="Unassembled WGS sequence"/>
</dbReference>
<feature type="region of interest" description="Disordered" evidence="3">
    <location>
        <begin position="580"/>
        <end position="641"/>
    </location>
</feature>
<evidence type="ECO:0000313" key="8">
    <source>
        <dbReference type="EMBL" id="RLN58549.1"/>
    </source>
</evidence>
<evidence type="ECO:0000256" key="1">
    <source>
        <dbReference type="ARBA" id="ARBA00022723"/>
    </source>
</evidence>
<reference evidence="9 10" key="1">
    <citation type="submission" date="2018-07" db="EMBL/GenBank/DDBJ databases">
        <title>Genome sequencing of oomycete isolates from Chile give support for New Zealand origin for Phytophthora kernoviae and make available the first Nothophytophthora sp. genome.</title>
        <authorList>
            <person name="Studholme D.J."/>
            <person name="Sanfuentes E."/>
            <person name="Panda P."/>
            <person name="Hill R."/>
            <person name="Sambles C."/>
            <person name="Grant M."/>
            <person name="Williams N.M."/>
            <person name="Mcdougal R.L."/>
        </authorList>
    </citation>
    <scope>NUCLEOTIDE SEQUENCE [LARGE SCALE GENOMIC DNA]</scope>
    <source>
        <strain evidence="7">Chile6</strain>
        <strain evidence="8">Chile7</strain>
    </source>
</reference>
<keyword evidence="4" id="KW-0732">Signal</keyword>